<dbReference type="Pfam" id="PF00582">
    <property type="entry name" value="Usp"/>
    <property type="match status" value="1"/>
</dbReference>
<evidence type="ECO:0000313" key="5">
    <source>
        <dbReference type="Proteomes" id="UP000011532"/>
    </source>
</evidence>
<proteinExistence type="inferred from homology"/>
<reference evidence="4 5" key="2">
    <citation type="journal article" date="2014" name="PLoS Genet.">
        <title>Phylogenetically driven sequencing of extremely halophilic archaea reveals strategies for static and dynamic osmo-response.</title>
        <authorList>
            <person name="Becker E.A."/>
            <person name="Seitzer P.M."/>
            <person name="Tritt A."/>
            <person name="Larsen D."/>
            <person name="Krusor M."/>
            <person name="Yao A.I."/>
            <person name="Wu D."/>
            <person name="Madern D."/>
            <person name="Eisen J.A."/>
            <person name="Darling A.E."/>
            <person name="Facciotti M.T."/>
        </authorList>
    </citation>
    <scope>NUCLEOTIDE SEQUENCE [LARGE SCALE GENOMIC DNA]</scope>
    <source>
        <strain evidence="5">ATCC 29605 / DSM 3757 / JCM 8879 / NBRC 14742 / NCIMB 2012 / VKM B-1768 / DS2</strain>
    </source>
</reference>
<evidence type="ECO:0000259" key="3">
    <source>
        <dbReference type="Pfam" id="PF00582"/>
    </source>
</evidence>
<gene>
    <name evidence="4" type="ORF">C498_11326</name>
</gene>
<dbReference type="RefSeq" id="WP_004043454.1">
    <property type="nucleotide sequence ID" value="NC_013967.1"/>
</dbReference>
<dbReference type="AlphaFoldDB" id="A0A384KAJ1"/>
<evidence type="ECO:0000313" key="4">
    <source>
        <dbReference type="EMBL" id="ELY28281.1"/>
    </source>
</evidence>
<accession>A0A384KAJ1</accession>
<dbReference type="GeneID" id="8924904"/>
<protein>
    <submittedName>
        <fullName evidence="4">UspA domain-containing protein</fullName>
    </submittedName>
</protein>
<dbReference type="InterPro" id="IPR014729">
    <property type="entry name" value="Rossmann-like_a/b/a_fold"/>
</dbReference>
<feature type="domain" description="UspA" evidence="3">
    <location>
        <begin position="1"/>
        <end position="139"/>
    </location>
</feature>
<dbReference type="Proteomes" id="UP000011532">
    <property type="component" value="Unassembled WGS sequence"/>
</dbReference>
<dbReference type="Gene3D" id="3.40.50.620">
    <property type="entry name" value="HUPs"/>
    <property type="match status" value="1"/>
</dbReference>
<dbReference type="OrthoDB" id="105697at2157"/>
<evidence type="ECO:0000256" key="1">
    <source>
        <dbReference type="ARBA" id="ARBA00008791"/>
    </source>
</evidence>
<dbReference type="CDD" id="cd00293">
    <property type="entry name" value="USP-like"/>
    <property type="match status" value="1"/>
</dbReference>
<sequence length="163" mass="17669">MYREILVPTDGSKAAERAIDHALDLAETYDARIHALYVVDTSIYTSLDAGADVVIDALEREGDAATRHVREAAEEAGIDVQAEVVTGTAYRSIREYIDGHDIDLVVMGTHGRTGLSHYLLGSVTERVVRTSPVPVLTIRLDDDEENEADAADEATDADADAEE</sequence>
<dbReference type="SUPFAM" id="SSF52402">
    <property type="entry name" value="Adenine nucleotide alpha hydrolases-like"/>
    <property type="match status" value="1"/>
</dbReference>
<dbReference type="PANTHER" id="PTHR46268">
    <property type="entry name" value="STRESS RESPONSE PROTEIN NHAX"/>
    <property type="match status" value="1"/>
</dbReference>
<evidence type="ECO:0000256" key="2">
    <source>
        <dbReference type="SAM" id="MobiDB-lite"/>
    </source>
</evidence>
<dbReference type="EMBL" id="AOHU01000090">
    <property type="protein sequence ID" value="ELY28281.1"/>
    <property type="molecule type" value="Genomic_DNA"/>
</dbReference>
<reference evidence="5" key="1">
    <citation type="submission" date="2012-11" db="EMBL/GenBank/DDBJ databases">
        <authorList>
            <person name="Becker E.A."/>
            <person name="Seitzer P."/>
            <person name="Tritt A."/>
            <person name="Larsen D."/>
            <person name="Yao A."/>
            <person name="Wu D."/>
            <person name="Darling A."/>
            <person name="Eisen J.A."/>
            <person name="Facciotti M.T."/>
        </authorList>
    </citation>
    <scope>NUCLEOTIDE SEQUENCE [LARGE SCALE GENOMIC DNA]</scope>
    <source>
        <strain evidence="5">ATCC 29605 / DSM 3757 / JCM 8879 / NBRC 14742 / NCIMB 2012 / VKM B-1768 / DS2</strain>
    </source>
</reference>
<organism evidence="4 5">
    <name type="scientific">Haloferax volcanii (strain ATCC 29605 / DSM 3757 / JCM 8879 / NBRC 14742 / NCIMB 2012 / VKM B-1768 / DS2)</name>
    <name type="common">Halobacterium volcanii</name>
    <dbReference type="NCBI Taxonomy" id="309800"/>
    <lineage>
        <taxon>Archaea</taxon>
        <taxon>Methanobacteriati</taxon>
        <taxon>Methanobacteriota</taxon>
        <taxon>Stenosarchaea group</taxon>
        <taxon>Halobacteria</taxon>
        <taxon>Halobacteriales</taxon>
        <taxon>Haloferacaceae</taxon>
        <taxon>Haloferax</taxon>
    </lineage>
</organism>
<dbReference type="PIRSF" id="PIRSF006276">
    <property type="entry name" value="UspA"/>
    <property type="match status" value="1"/>
</dbReference>
<comment type="caution">
    <text evidence="4">The sequence shown here is derived from an EMBL/GenBank/DDBJ whole genome shotgun (WGS) entry which is preliminary data.</text>
</comment>
<dbReference type="InterPro" id="IPR006015">
    <property type="entry name" value="Universal_stress_UspA"/>
</dbReference>
<dbReference type="PANTHER" id="PTHR46268:SF6">
    <property type="entry name" value="UNIVERSAL STRESS PROTEIN UP12"/>
    <property type="match status" value="1"/>
</dbReference>
<feature type="region of interest" description="Disordered" evidence="2">
    <location>
        <begin position="141"/>
        <end position="163"/>
    </location>
</feature>
<comment type="similarity">
    <text evidence="1">Belongs to the universal stress protein A family.</text>
</comment>
<name>A0A384KAJ1_HALVD</name>
<dbReference type="InterPro" id="IPR006016">
    <property type="entry name" value="UspA"/>
</dbReference>
<dbReference type="PRINTS" id="PR01438">
    <property type="entry name" value="UNVRSLSTRESS"/>
</dbReference>